<evidence type="ECO:0008006" key="3">
    <source>
        <dbReference type="Google" id="ProtNLM"/>
    </source>
</evidence>
<keyword evidence="2" id="KW-1185">Reference proteome</keyword>
<gene>
    <name evidence="1" type="ORF">GCM10009416_34230</name>
</gene>
<reference evidence="1 2" key="1">
    <citation type="journal article" date="2019" name="Int. J. Syst. Evol. Microbiol.">
        <title>The Global Catalogue of Microorganisms (GCM) 10K type strain sequencing project: providing services to taxonomists for standard genome sequencing and annotation.</title>
        <authorList>
            <consortium name="The Broad Institute Genomics Platform"/>
            <consortium name="The Broad Institute Genome Sequencing Center for Infectious Disease"/>
            <person name="Wu L."/>
            <person name="Ma J."/>
        </authorList>
    </citation>
    <scope>NUCLEOTIDE SEQUENCE [LARGE SCALE GENOMIC DNA]</scope>
    <source>
        <strain evidence="1 2">JCM 9933</strain>
    </source>
</reference>
<dbReference type="Proteomes" id="UP001501588">
    <property type="component" value="Unassembled WGS sequence"/>
</dbReference>
<dbReference type="RefSeq" id="WP_343896591.1">
    <property type="nucleotide sequence ID" value="NZ_BAAAFZ010000053.1"/>
</dbReference>
<accession>A0ABN1FKX7</accession>
<protein>
    <recommendedName>
        <fullName evidence="3">DNA-binding protein</fullName>
    </recommendedName>
</protein>
<sequence length="306" mass="32349">MDAQGLEWRAAGDLPAGSAGIARLAARIEASAVVLSAEAAERGITIALGGKPAGRPRAPRRQAADHLAWFESVVWSSRLRLVEIKAALEAFGRMERPGDAEARVVRYLADLTPLRVQLVRLSRRDPRRAMQETARQLDALDVHLASAAALLGDPGLADAPDEEADGGTAIEAPDDGAAAFERVSAELLDRGGGGMSLREAADALGTSKQALHKRIHAGTALGMMRGREIVVPRAQFADGDAKAGFLPGIPEVLAAFREAGERGWGALQFLVERDPNLGRPPIDALREGRVEAVVQAARAHLGLDEG</sequence>
<organism evidence="1 2">
    <name type="scientific">Craurococcus roseus</name>
    <dbReference type="NCBI Taxonomy" id="77585"/>
    <lineage>
        <taxon>Bacteria</taxon>
        <taxon>Pseudomonadati</taxon>
        <taxon>Pseudomonadota</taxon>
        <taxon>Alphaproteobacteria</taxon>
        <taxon>Acetobacterales</taxon>
        <taxon>Acetobacteraceae</taxon>
        <taxon>Craurococcus</taxon>
    </lineage>
</organism>
<name>A0ABN1FKX7_9PROT</name>
<comment type="caution">
    <text evidence="1">The sequence shown here is derived from an EMBL/GenBank/DDBJ whole genome shotgun (WGS) entry which is preliminary data.</text>
</comment>
<evidence type="ECO:0000313" key="1">
    <source>
        <dbReference type="EMBL" id="GAA0592970.1"/>
    </source>
</evidence>
<proteinExistence type="predicted"/>
<dbReference type="EMBL" id="BAAAFZ010000053">
    <property type="protein sequence ID" value="GAA0592970.1"/>
    <property type="molecule type" value="Genomic_DNA"/>
</dbReference>
<evidence type="ECO:0000313" key="2">
    <source>
        <dbReference type="Proteomes" id="UP001501588"/>
    </source>
</evidence>